<protein>
    <recommendedName>
        <fullName evidence="3">Three-Cys-motif partner protein TcmP</fullName>
    </recommendedName>
</protein>
<sequence length="431" mass="50781">MSVKQLSLFDQQPEDSNKFFARKRPWSAAKHRIMLKYIQAYCYNLGGSKSYQSMYINYVDGFAGAGKYDEGIGIENFVDQSKFWQRYKTEFLDTDGSPLIALKCAKIFSFEERVTLRCFFTEEKKDLNQELKSNCNLISEGLSYKVYEPQRFDKAFTQIMNELDKYPTLFFLDAFGVKGVTFEQICSIANYVSKYKGELFLLFHNRAVARHAGLYKTSYKNSKDQKTAETYTQNLTNLLGHSSDLDWKPKWLECQDQEQKQKFERWALEYFKSRLQKESTFKGVAIFEIKETYNDSRPQYNIVVGSNHPQKAFGEFLNEFFCEENKLLFFEDDKTGKNHKFLTQSWERQNDERIETIRPEIIEILRRNNQDWITLKDVISLIILEIGKLGYLSRPKYREILLDFHKKNIIEAKELGARGNLTLDNYVRAVQ</sequence>
<dbReference type="HOGENOM" id="CLU_635899_0_0_3"/>
<proteinExistence type="predicted"/>
<gene>
    <name evidence="1" type="ordered locus">Npun_R1198</name>
</gene>
<dbReference type="EnsemblBacteria" id="ACC79923">
    <property type="protein sequence ID" value="ACC79923"/>
    <property type="gene ID" value="Npun_R1198"/>
</dbReference>
<name>B2IXA1_NOSP7</name>
<keyword evidence="2" id="KW-1185">Reference proteome</keyword>
<accession>B2IXA1</accession>
<dbReference type="InterPro" id="IPR031009">
    <property type="entry name" value="Tcm_partner"/>
</dbReference>
<evidence type="ECO:0008006" key="3">
    <source>
        <dbReference type="Google" id="ProtNLM"/>
    </source>
</evidence>
<dbReference type="Proteomes" id="UP000001191">
    <property type="component" value="Chromosome"/>
</dbReference>
<dbReference type="eggNOG" id="ENOG5033N5H">
    <property type="taxonomic scope" value="Bacteria"/>
</dbReference>
<evidence type="ECO:0000313" key="1">
    <source>
        <dbReference type="EMBL" id="ACC79923.1"/>
    </source>
</evidence>
<reference evidence="1 2" key="2">
    <citation type="journal article" date="2013" name="Plant Physiol.">
        <title>A Nostoc punctiforme Sugar Transporter Necessary to Establish a Cyanobacterium-Plant Symbiosis.</title>
        <authorList>
            <person name="Ekman M."/>
            <person name="Picossi S."/>
            <person name="Campbell E.L."/>
            <person name="Meeks J.C."/>
            <person name="Flores E."/>
        </authorList>
    </citation>
    <scope>NUCLEOTIDE SEQUENCE [LARGE SCALE GENOMIC DNA]</scope>
    <source>
        <strain evidence="2">ATCC 29133 / PCC 73102</strain>
    </source>
</reference>
<evidence type="ECO:0000313" key="2">
    <source>
        <dbReference type="Proteomes" id="UP000001191"/>
    </source>
</evidence>
<organism evidence="1 2">
    <name type="scientific">Nostoc punctiforme (strain ATCC 29133 / PCC 73102)</name>
    <dbReference type="NCBI Taxonomy" id="63737"/>
    <lineage>
        <taxon>Bacteria</taxon>
        <taxon>Bacillati</taxon>
        <taxon>Cyanobacteriota</taxon>
        <taxon>Cyanophyceae</taxon>
        <taxon>Nostocales</taxon>
        <taxon>Nostocaceae</taxon>
        <taxon>Nostoc</taxon>
    </lineage>
</organism>
<dbReference type="NCBIfam" id="TIGR04474">
    <property type="entry name" value="tcm_partner"/>
    <property type="match status" value="1"/>
</dbReference>
<reference evidence="2" key="1">
    <citation type="submission" date="2008-04" db="EMBL/GenBank/DDBJ databases">
        <title>Complete sequence of chromosome of Nostoc punctiforme ATCC 29133.</title>
        <authorList>
            <consortium name="US DOE Joint Genome Institute"/>
            <person name="Copeland A."/>
            <person name="Lucas S."/>
            <person name="Lapidus A."/>
            <person name="Glavina del Rio T."/>
            <person name="Dalin E."/>
            <person name="Tice H."/>
            <person name="Pitluck S."/>
            <person name="Chain P."/>
            <person name="Malfatti S."/>
            <person name="Shin M."/>
            <person name="Vergez L."/>
            <person name="Schmutz J."/>
            <person name="Larimer F."/>
            <person name="Land M."/>
            <person name="Hauser L."/>
            <person name="Kyrpides N."/>
            <person name="Kim E."/>
            <person name="Meeks J.C."/>
            <person name="Elhai J."/>
            <person name="Campbell E.L."/>
            <person name="Thiel T."/>
            <person name="Longmire J."/>
            <person name="Potts M."/>
            <person name="Atlas R."/>
        </authorList>
    </citation>
    <scope>NUCLEOTIDE SEQUENCE [LARGE SCALE GENOMIC DNA]</scope>
    <source>
        <strain evidence="2">ATCC 29133 / PCC 73102</strain>
    </source>
</reference>
<dbReference type="AlphaFoldDB" id="B2IXA1"/>
<dbReference type="KEGG" id="npu:Npun_R1198"/>
<dbReference type="OrthoDB" id="275124at2"/>
<dbReference type="EMBL" id="CP001037">
    <property type="protein sequence ID" value="ACC79923.1"/>
    <property type="molecule type" value="Genomic_DNA"/>
</dbReference>
<dbReference type="STRING" id="63737.Npun_R1198"/>
<dbReference type="RefSeq" id="WP_012407944.1">
    <property type="nucleotide sequence ID" value="NC_010628.1"/>
</dbReference>